<name>A0A9E7KYL1_9LILI</name>
<evidence type="ECO:0000256" key="1">
    <source>
        <dbReference type="ARBA" id="ARBA00022723"/>
    </source>
</evidence>
<evidence type="ECO:0000256" key="5">
    <source>
        <dbReference type="ARBA" id="ARBA00023125"/>
    </source>
</evidence>
<evidence type="ECO:0000313" key="11">
    <source>
        <dbReference type="EMBL" id="URE31745.1"/>
    </source>
</evidence>
<dbReference type="InterPro" id="IPR045174">
    <property type="entry name" value="Dof"/>
</dbReference>
<evidence type="ECO:0000256" key="8">
    <source>
        <dbReference type="PROSITE-ProRule" id="PRU00071"/>
    </source>
</evidence>
<dbReference type="OrthoDB" id="1927254at2759"/>
<keyword evidence="1" id="KW-0479">Metal-binding</keyword>
<dbReference type="GO" id="GO:0005634">
    <property type="term" value="C:nucleus"/>
    <property type="evidence" value="ECO:0007669"/>
    <property type="project" value="UniProtKB-SubCell"/>
</dbReference>
<dbReference type="InterPro" id="IPR003851">
    <property type="entry name" value="Znf_Dof"/>
</dbReference>
<dbReference type="GO" id="GO:0003700">
    <property type="term" value="F:DNA-binding transcription factor activity"/>
    <property type="evidence" value="ECO:0007669"/>
    <property type="project" value="InterPro"/>
</dbReference>
<sequence>MAQEEEAASFKLFGTVILKGERQVKEEEEAAQVASGPGGAAEAAARVAAALPCPRCKSRETKFCYFNNYNVNQPRHFCRACHRYWTAGGALRNVPVGAGRRKGRPTHRGVGVSSGGGACVLEHPSRMQRSSGS</sequence>
<keyword evidence="5 8" id="KW-0238">DNA-binding</keyword>
<comment type="subcellular location">
    <subcellularLocation>
        <location evidence="8">Nucleus</location>
    </subcellularLocation>
</comment>
<keyword evidence="3" id="KW-0862">Zinc</keyword>
<keyword evidence="6" id="KW-0804">Transcription</keyword>
<protein>
    <submittedName>
        <fullName evidence="11">Dof zinc finger protein</fullName>
    </submittedName>
</protein>
<evidence type="ECO:0000256" key="2">
    <source>
        <dbReference type="ARBA" id="ARBA00022771"/>
    </source>
</evidence>
<dbReference type="AlphaFoldDB" id="A0A9E7KYL1"/>
<keyword evidence="2 8" id="KW-0863">Zinc-finger</keyword>
<dbReference type="GO" id="GO:0003677">
    <property type="term" value="F:DNA binding"/>
    <property type="evidence" value="ECO:0007669"/>
    <property type="project" value="UniProtKB-UniRule"/>
</dbReference>
<feature type="region of interest" description="Disordered" evidence="9">
    <location>
        <begin position="96"/>
        <end position="115"/>
    </location>
</feature>
<evidence type="ECO:0000313" key="12">
    <source>
        <dbReference type="Proteomes" id="UP001055439"/>
    </source>
</evidence>
<keyword evidence="12" id="KW-1185">Reference proteome</keyword>
<evidence type="ECO:0000256" key="3">
    <source>
        <dbReference type="ARBA" id="ARBA00022833"/>
    </source>
</evidence>
<keyword evidence="4" id="KW-0805">Transcription regulation</keyword>
<gene>
    <name evidence="11" type="ORF">MUK42_16677</name>
</gene>
<evidence type="ECO:0000256" key="6">
    <source>
        <dbReference type="ARBA" id="ARBA00023163"/>
    </source>
</evidence>
<dbReference type="PROSITE" id="PS01361">
    <property type="entry name" value="ZF_DOF_1"/>
    <property type="match status" value="1"/>
</dbReference>
<dbReference type="Proteomes" id="UP001055439">
    <property type="component" value="Chromosome 8"/>
</dbReference>
<proteinExistence type="predicted"/>
<evidence type="ECO:0000256" key="7">
    <source>
        <dbReference type="ARBA" id="ARBA00023242"/>
    </source>
</evidence>
<reference evidence="11" key="1">
    <citation type="submission" date="2022-05" db="EMBL/GenBank/DDBJ databases">
        <title>The Musa troglodytarum L. genome provides insights into the mechanism of non-climacteric behaviour and enrichment of carotenoids.</title>
        <authorList>
            <person name="Wang J."/>
        </authorList>
    </citation>
    <scope>NUCLEOTIDE SEQUENCE</scope>
    <source>
        <tissue evidence="11">Leaf</tissue>
    </source>
</reference>
<accession>A0A9E7KYL1</accession>
<feature type="domain" description="Dof-type" evidence="10">
    <location>
        <begin position="51"/>
        <end position="105"/>
    </location>
</feature>
<dbReference type="Pfam" id="PF02701">
    <property type="entry name" value="Zn_ribbon_Dof"/>
    <property type="match status" value="1"/>
</dbReference>
<organism evidence="11 12">
    <name type="scientific">Musa troglodytarum</name>
    <name type="common">fe'i banana</name>
    <dbReference type="NCBI Taxonomy" id="320322"/>
    <lineage>
        <taxon>Eukaryota</taxon>
        <taxon>Viridiplantae</taxon>
        <taxon>Streptophyta</taxon>
        <taxon>Embryophyta</taxon>
        <taxon>Tracheophyta</taxon>
        <taxon>Spermatophyta</taxon>
        <taxon>Magnoliopsida</taxon>
        <taxon>Liliopsida</taxon>
        <taxon>Zingiberales</taxon>
        <taxon>Musaceae</taxon>
        <taxon>Musa</taxon>
    </lineage>
</organism>
<evidence type="ECO:0000256" key="9">
    <source>
        <dbReference type="SAM" id="MobiDB-lite"/>
    </source>
</evidence>
<keyword evidence="7 8" id="KW-0539">Nucleus</keyword>
<evidence type="ECO:0000259" key="10">
    <source>
        <dbReference type="PROSITE" id="PS50884"/>
    </source>
</evidence>
<dbReference type="PROSITE" id="PS50884">
    <property type="entry name" value="ZF_DOF_2"/>
    <property type="match status" value="1"/>
</dbReference>
<dbReference type="PANTHER" id="PTHR31089">
    <property type="entry name" value="CYCLIC DOF FACTOR 2"/>
    <property type="match status" value="1"/>
</dbReference>
<dbReference type="GO" id="GO:0008270">
    <property type="term" value="F:zinc ion binding"/>
    <property type="evidence" value="ECO:0007669"/>
    <property type="project" value="UniProtKB-KW"/>
</dbReference>
<dbReference type="EMBL" id="CP097510">
    <property type="protein sequence ID" value="URE31745.1"/>
    <property type="molecule type" value="Genomic_DNA"/>
</dbReference>
<evidence type="ECO:0000256" key="4">
    <source>
        <dbReference type="ARBA" id="ARBA00023015"/>
    </source>
</evidence>
<dbReference type="PANTHER" id="PTHR31089:SF22">
    <property type="entry name" value="CYCLIC DOF FACTOR 4"/>
    <property type="match status" value="1"/>
</dbReference>